<comment type="caution">
    <text evidence="1">The sequence shown here is derived from an EMBL/GenBank/DDBJ whole genome shotgun (WGS) entry which is preliminary data.</text>
</comment>
<evidence type="ECO:0000313" key="1">
    <source>
        <dbReference type="EMBL" id="TKT01639.1"/>
    </source>
</evidence>
<reference evidence="1 2" key="1">
    <citation type="submission" date="2019-04" db="EMBL/GenBank/DDBJ databases">
        <title>Streptomyces lasaliensis sp. nov., an Actinomycete isolated from soil which produces the polyether antibiotic lasalocid.</title>
        <authorList>
            <person name="Erwin G."/>
            <person name="Haber C."/>
        </authorList>
    </citation>
    <scope>NUCLEOTIDE SEQUENCE [LARGE SCALE GENOMIC DNA]</scope>
    <source>
        <strain evidence="1 2">X-537</strain>
    </source>
</reference>
<name>A0A4U5WI83_STRLS</name>
<sequence>MSTDAPVCPECGAAMRAGGLALCLREDDGRRACRALWRCAGRHVWWRWADRVDSPLEKCPVPGAFR</sequence>
<dbReference type="OrthoDB" id="4244222at2"/>
<accession>A0A4U5WI83</accession>
<keyword evidence="2" id="KW-1185">Reference proteome</keyword>
<dbReference type="Proteomes" id="UP000305929">
    <property type="component" value="Unassembled WGS sequence"/>
</dbReference>
<dbReference type="AlphaFoldDB" id="A0A4U5WI83"/>
<evidence type="ECO:0000313" key="2">
    <source>
        <dbReference type="Proteomes" id="UP000305929"/>
    </source>
</evidence>
<protein>
    <submittedName>
        <fullName evidence="1">Dehydrogenase</fullName>
    </submittedName>
</protein>
<proteinExistence type="predicted"/>
<dbReference type="EMBL" id="SZNQ01000001">
    <property type="protein sequence ID" value="TKT01639.1"/>
    <property type="molecule type" value="Genomic_DNA"/>
</dbReference>
<organism evidence="1 2">
    <name type="scientific">Streptomyces lasalocidi</name>
    <name type="common">Streptomyces lasaliensis</name>
    <dbReference type="NCBI Taxonomy" id="324833"/>
    <lineage>
        <taxon>Bacteria</taxon>
        <taxon>Bacillati</taxon>
        <taxon>Actinomycetota</taxon>
        <taxon>Actinomycetes</taxon>
        <taxon>Kitasatosporales</taxon>
        <taxon>Streptomycetaceae</taxon>
        <taxon>Streptomyces</taxon>
    </lineage>
</organism>
<gene>
    <name evidence="1" type="ORF">E4U91_17090</name>
</gene>